<dbReference type="Pfam" id="PF13193">
    <property type="entry name" value="AMP-binding_C"/>
    <property type="match status" value="1"/>
</dbReference>
<dbReference type="Gene3D" id="3.30.300.30">
    <property type="match status" value="1"/>
</dbReference>
<dbReference type="SUPFAM" id="SSF47336">
    <property type="entry name" value="ACP-like"/>
    <property type="match status" value="1"/>
</dbReference>
<dbReference type="PANTHER" id="PTHR45527:SF1">
    <property type="entry name" value="FATTY ACID SYNTHASE"/>
    <property type="match status" value="1"/>
</dbReference>
<comment type="similarity">
    <text evidence="2">Belongs to the ATP-dependent AMP-binding enzyme family.</text>
</comment>
<dbReference type="Gene3D" id="3.40.50.1820">
    <property type="entry name" value="alpha/beta hydrolase"/>
    <property type="match status" value="1"/>
</dbReference>
<evidence type="ECO:0000256" key="2">
    <source>
        <dbReference type="ARBA" id="ARBA00006432"/>
    </source>
</evidence>
<dbReference type="PROSITE" id="PS00455">
    <property type="entry name" value="AMP_BINDING"/>
    <property type="match status" value="1"/>
</dbReference>
<feature type="compositionally biased region" description="Polar residues" evidence="5">
    <location>
        <begin position="967"/>
        <end position="979"/>
    </location>
</feature>
<evidence type="ECO:0000256" key="4">
    <source>
        <dbReference type="ARBA" id="ARBA00022553"/>
    </source>
</evidence>
<reference evidence="7" key="1">
    <citation type="submission" date="2020-10" db="EMBL/GenBank/DDBJ databases">
        <authorList>
            <person name="Castelo-Branco R."/>
            <person name="Eusebio N."/>
            <person name="Adriana R."/>
            <person name="Vieira A."/>
            <person name="Brugerolle De Fraissinette N."/>
            <person name="Rezende De Castro R."/>
            <person name="Schneider M.P."/>
            <person name="Vasconcelos V."/>
            <person name="Leao P.N."/>
        </authorList>
    </citation>
    <scope>NUCLEOTIDE SEQUENCE</scope>
    <source>
        <strain evidence="7">LEGE 11479</strain>
    </source>
</reference>
<dbReference type="FunFam" id="3.40.50.980:FF:000001">
    <property type="entry name" value="Non-ribosomal peptide synthetase"/>
    <property type="match status" value="1"/>
</dbReference>
<dbReference type="Gene3D" id="1.10.1200.10">
    <property type="entry name" value="ACP-like"/>
    <property type="match status" value="1"/>
</dbReference>
<evidence type="ECO:0000313" key="7">
    <source>
        <dbReference type="EMBL" id="MBE9065564.1"/>
    </source>
</evidence>
<sequence length="1324" mass="147169">MTLSAVSEDVYIYPLSFAQEHLWFLQQANPESVAYNMTYALRLQGNLNVSALECAIQTIYTRHETLRTSIEMVDGFAMQVISPAVAMSLPFIDLSTLSSTDAMGEVKRLAIDQETTCFNLAQEVLIRVQLLRLADTDHVLLLTLHHIIADGWSIGIIIQETSTLYSAYFQGKPPALPELPIQYGDFSDWQRDWLSGPVLQKLLTYWTSQLAGVPTLLELPSDRTYPAIRTAQGRTEKFVVDPTLALQLKTLAQRQQVTLFMLLLAAFGTLLFRYSEQQDMVIGTSIANRTRPEFEPLIGFFVNTLALRLQFQEISTFQDLLDQVRQVSLGAYEHQDLPFAHVVEALDLERSLSHSPLVQVMFLLQNASSEQLELPGLTLSSLEFEETRARFDLTLSVQETAAGLQGQWEYSTDLFEAETIRRMIVHFHTLLEGIVDNPQELLDQLPLLPKPESQKLLKEWNDTAVDYPKERCIHQLFEAQVEKTPKAVAVEFNTQQLTYEVLNQRANQLARYLQTVGVGPEILVGICVERSLDMIVGLLGILKAGGGYVPMDPSYPKKRLIYMLQDSAASVLLTQQKIQESFSQSGVHTICLDLDWPKIADHGSGNVESTINSNNLAYVIYTSGSTGKPKGVEVIHQGLTNYLCWCVQHYDIARGSGALVHTPLGFDATITGLFSPLLVGRTVFLLPEDQGISALAGALQQGNNFSLVKLTPAHLKLLSSLIPAEKLAQQAHVFVIGGEALMKDMISPWLTHAPNTRLINEYGPTETVVGCCIYEANAHKALADLIPIGRPIANTQLYILDSRLHPLPIGAVGELYIGGDGVARGYRGLPELSAEKFMANPFGLGRLYRTGDLARYLPDGNVEFLGRIDNSVKLRGFRIELGEIEAVLSAHPHIQQVSVIVREDHPEDKRLVAYVVNQHIQLSSIELRDFLKAQLPDYMLPNTFMQLDALPLTPNGKVDRNALPSPESLSGPSRVSTPPRNQMELKLARIWSDVLKVDQIGMEDDFFELGGHSLIALALMARIKEMLGYTLPFNTLFQEATIEQQAMLLEQNVDPQAWTPLTPLQPQGSHPPLFLIHPGGGSVLCYQRLMPYLGQQRALYGLETRGFIPGQSPRTSIEAMATDYIQSIQVLQPTGPYHLAGWCLGGMIAWEVAQQLMIQGQHVSRLIFIDVNSSMAGDQIPEPTDLLAGMVGQALDLSAVDLEVLTKHLQSMNWEDQLAYVISEAEHRNFPLSPGFGMAQLDSIVQIRRGHIQAAQSYVPKPYPGEVVLLQAEGGVAARADDPTLGWQALAQKTTLHWVPGNHLSMMREPHVKVLGQYFKKYLD</sequence>
<dbReference type="GO" id="GO:0047527">
    <property type="term" value="F:2,3-dihydroxybenzoate-serine ligase activity"/>
    <property type="evidence" value="ECO:0007669"/>
    <property type="project" value="TreeGrafter"/>
</dbReference>
<comment type="cofactor">
    <cofactor evidence="1">
        <name>pantetheine 4'-phosphate</name>
        <dbReference type="ChEBI" id="CHEBI:47942"/>
    </cofactor>
</comment>
<comment type="caution">
    <text evidence="7">The sequence shown here is derived from an EMBL/GenBank/DDBJ whole genome shotgun (WGS) entry which is preliminary data.</text>
</comment>
<protein>
    <submittedName>
        <fullName evidence="7">Amino acid adenylation domain-containing protein</fullName>
    </submittedName>
</protein>
<dbReference type="FunFam" id="3.30.559.10:FF:000012">
    <property type="entry name" value="Non-ribosomal peptide synthetase"/>
    <property type="match status" value="1"/>
</dbReference>
<dbReference type="InterPro" id="IPR025110">
    <property type="entry name" value="AMP-bd_C"/>
</dbReference>
<dbReference type="InterPro" id="IPR023213">
    <property type="entry name" value="CAT-like_dom_sf"/>
</dbReference>
<evidence type="ECO:0000259" key="6">
    <source>
        <dbReference type="PROSITE" id="PS50075"/>
    </source>
</evidence>
<dbReference type="PROSITE" id="PS50075">
    <property type="entry name" value="CARRIER"/>
    <property type="match status" value="1"/>
</dbReference>
<dbReference type="Gene3D" id="3.30.559.30">
    <property type="entry name" value="Nonribosomal peptide synthetase, condensation domain"/>
    <property type="match status" value="1"/>
</dbReference>
<dbReference type="Gene3D" id="3.30.559.10">
    <property type="entry name" value="Chloramphenicol acetyltransferase-like domain"/>
    <property type="match status" value="1"/>
</dbReference>
<dbReference type="Pfam" id="PF00550">
    <property type="entry name" value="PP-binding"/>
    <property type="match status" value="1"/>
</dbReference>
<dbReference type="SUPFAM" id="SSF56801">
    <property type="entry name" value="Acetyl-CoA synthetase-like"/>
    <property type="match status" value="1"/>
</dbReference>
<feature type="region of interest" description="Disordered" evidence="5">
    <location>
        <begin position="956"/>
        <end position="979"/>
    </location>
</feature>
<gene>
    <name evidence="7" type="ORF">IQ260_02735</name>
</gene>
<dbReference type="FunFam" id="3.40.50.12780:FF:000012">
    <property type="entry name" value="Non-ribosomal peptide synthetase"/>
    <property type="match status" value="1"/>
</dbReference>
<evidence type="ECO:0000256" key="3">
    <source>
        <dbReference type="ARBA" id="ARBA00022450"/>
    </source>
</evidence>
<dbReference type="Pfam" id="PF00975">
    <property type="entry name" value="Thioesterase"/>
    <property type="match status" value="1"/>
</dbReference>
<dbReference type="NCBIfam" id="TIGR01733">
    <property type="entry name" value="AA-adenyl-dom"/>
    <property type="match status" value="1"/>
</dbReference>
<dbReference type="Pfam" id="PF00668">
    <property type="entry name" value="Condensation"/>
    <property type="match status" value="1"/>
</dbReference>
<dbReference type="InterPro" id="IPR001242">
    <property type="entry name" value="Condensation_dom"/>
</dbReference>
<organism evidence="7 8">
    <name type="scientific">Leptolyngbya cf. ectocarpi LEGE 11479</name>
    <dbReference type="NCBI Taxonomy" id="1828722"/>
    <lineage>
        <taxon>Bacteria</taxon>
        <taxon>Bacillati</taxon>
        <taxon>Cyanobacteriota</taxon>
        <taxon>Cyanophyceae</taxon>
        <taxon>Leptolyngbyales</taxon>
        <taxon>Leptolyngbyaceae</taxon>
        <taxon>Leptolyngbya group</taxon>
        <taxon>Leptolyngbya</taxon>
    </lineage>
</organism>
<dbReference type="InterPro" id="IPR000873">
    <property type="entry name" value="AMP-dep_synth/lig_dom"/>
</dbReference>
<accession>A0A928ZTH9</accession>
<keyword evidence="3" id="KW-0596">Phosphopantetheine</keyword>
<dbReference type="SUPFAM" id="SSF52777">
    <property type="entry name" value="CoA-dependent acyltransferases"/>
    <property type="match status" value="2"/>
</dbReference>
<dbReference type="InterPro" id="IPR029058">
    <property type="entry name" value="AB_hydrolase_fold"/>
</dbReference>
<evidence type="ECO:0000313" key="8">
    <source>
        <dbReference type="Proteomes" id="UP000615026"/>
    </source>
</evidence>
<dbReference type="CDD" id="cd05930">
    <property type="entry name" value="A_NRPS"/>
    <property type="match status" value="1"/>
</dbReference>
<dbReference type="GO" id="GO:0008610">
    <property type="term" value="P:lipid biosynthetic process"/>
    <property type="evidence" value="ECO:0007669"/>
    <property type="project" value="UniProtKB-ARBA"/>
</dbReference>
<dbReference type="GO" id="GO:0031177">
    <property type="term" value="F:phosphopantetheine binding"/>
    <property type="evidence" value="ECO:0007669"/>
    <property type="project" value="TreeGrafter"/>
</dbReference>
<dbReference type="InterPro" id="IPR001031">
    <property type="entry name" value="Thioesterase"/>
</dbReference>
<evidence type="ECO:0000256" key="1">
    <source>
        <dbReference type="ARBA" id="ARBA00001957"/>
    </source>
</evidence>
<dbReference type="GO" id="GO:0009239">
    <property type="term" value="P:enterobactin biosynthetic process"/>
    <property type="evidence" value="ECO:0007669"/>
    <property type="project" value="TreeGrafter"/>
</dbReference>
<dbReference type="InterPro" id="IPR009081">
    <property type="entry name" value="PP-bd_ACP"/>
</dbReference>
<dbReference type="FunFam" id="3.30.300.30:FF:000010">
    <property type="entry name" value="Enterobactin synthetase component F"/>
    <property type="match status" value="1"/>
</dbReference>
<dbReference type="SUPFAM" id="SSF53474">
    <property type="entry name" value="alpha/beta-Hydrolases"/>
    <property type="match status" value="1"/>
</dbReference>
<keyword evidence="8" id="KW-1185">Reference proteome</keyword>
<feature type="domain" description="Carrier" evidence="6">
    <location>
        <begin position="978"/>
        <end position="1053"/>
    </location>
</feature>
<dbReference type="Gene3D" id="3.40.50.980">
    <property type="match status" value="2"/>
</dbReference>
<dbReference type="FunFam" id="2.30.38.10:FF:000001">
    <property type="entry name" value="Non-ribosomal peptide synthetase PvdI"/>
    <property type="match status" value="1"/>
</dbReference>
<dbReference type="InterPro" id="IPR010071">
    <property type="entry name" value="AA_adenyl_dom"/>
</dbReference>
<dbReference type="CDD" id="cd19531">
    <property type="entry name" value="LCL_NRPS-like"/>
    <property type="match status" value="1"/>
</dbReference>
<dbReference type="RefSeq" id="WP_193990632.1">
    <property type="nucleotide sequence ID" value="NZ_JADEXP010000011.1"/>
</dbReference>
<dbReference type="InterPro" id="IPR036736">
    <property type="entry name" value="ACP-like_sf"/>
</dbReference>
<dbReference type="FunFam" id="1.10.1200.10:FF:000005">
    <property type="entry name" value="Nonribosomal peptide synthetase 1"/>
    <property type="match status" value="1"/>
</dbReference>
<dbReference type="GO" id="GO:0009366">
    <property type="term" value="C:enterobactin synthetase complex"/>
    <property type="evidence" value="ECO:0007669"/>
    <property type="project" value="TreeGrafter"/>
</dbReference>
<dbReference type="EMBL" id="JADEXP010000011">
    <property type="protein sequence ID" value="MBE9065564.1"/>
    <property type="molecule type" value="Genomic_DNA"/>
</dbReference>
<dbReference type="InterPro" id="IPR020845">
    <property type="entry name" value="AMP-binding_CS"/>
</dbReference>
<dbReference type="InterPro" id="IPR045851">
    <property type="entry name" value="AMP-bd_C_sf"/>
</dbReference>
<evidence type="ECO:0000256" key="5">
    <source>
        <dbReference type="SAM" id="MobiDB-lite"/>
    </source>
</evidence>
<proteinExistence type="inferred from homology"/>
<dbReference type="PANTHER" id="PTHR45527">
    <property type="entry name" value="NONRIBOSOMAL PEPTIDE SYNTHETASE"/>
    <property type="match status" value="1"/>
</dbReference>
<dbReference type="GO" id="GO:0005829">
    <property type="term" value="C:cytosol"/>
    <property type="evidence" value="ECO:0007669"/>
    <property type="project" value="TreeGrafter"/>
</dbReference>
<keyword evidence="4" id="KW-0597">Phosphoprotein</keyword>
<dbReference type="GO" id="GO:0043041">
    <property type="term" value="P:amino acid activation for nonribosomal peptide biosynthetic process"/>
    <property type="evidence" value="ECO:0007669"/>
    <property type="project" value="TreeGrafter"/>
</dbReference>
<name>A0A928ZTH9_LEPEC</name>
<dbReference type="Proteomes" id="UP000615026">
    <property type="component" value="Unassembled WGS sequence"/>
</dbReference>
<dbReference type="Pfam" id="PF00501">
    <property type="entry name" value="AMP-binding"/>
    <property type="match status" value="1"/>
</dbReference>
<dbReference type="Gene3D" id="2.30.38.10">
    <property type="entry name" value="Luciferase, Domain 3"/>
    <property type="match status" value="1"/>
</dbReference>